<name>A0A4Y2B670_ARAVE</name>
<gene>
    <name evidence="1" type="ORF">AVEN_96048_1</name>
</gene>
<dbReference type="Proteomes" id="UP000499080">
    <property type="component" value="Unassembled WGS sequence"/>
</dbReference>
<sequence length="138" mass="15133">MFKVSAVRNRGRQTPWNGCSSHVATSLEVHRSTNIMQTRNKSICVVTTSPDVGSVLWPPHSPDLTRWIYSMEPSQKGTGVSRRSDNTNGLNLSSACCAGGPAMLQRRMTSHSGRRFKPASTCTADTFNICFGNCLYCC</sequence>
<evidence type="ECO:0000313" key="2">
    <source>
        <dbReference type="Proteomes" id="UP000499080"/>
    </source>
</evidence>
<organism evidence="1 2">
    <name type="scientific">Araneus ventricosus</name>
    <name type="common">Orbweaver spider</name>
    <name type="synonym">Epeira ventricosa</name>
    <dbReference type="NCBI Taxonomy" id="182803"/>
    <lineage>
        <taxon>Eukaryota</taxon>
        <taxon>Metazoa</taxon>
        <taxon>Ecdysozoa</taxon>
        <taxon>Arthropoda</taxon>
        <taxon>Chelicerata</taxon>
        <taxon>Arachnida</taxon>
        <taxon>Araneae</taxon>
        <taxon>Araneomorphae</taxon>
        <taxon>Entelegynae</taxon>
        <taxon>Araneoidea</taxon>
        <taxon>Araneidae</taxon>
        <taxon>Araneus</taxon>
    </lineage>
</organism>
<keyword evidence="2" id="KW-1185">Reference proteome</keyword>
<reference evidence="1 2" key="1">
    <citation type="journal article" date="2019" name="Sci. Rep.">
        <title>Orb-weaving spider Araneus ventricosus genome elucidates the spidroin gene catalogue.</title>
        <authorList>
            <person name="Kono N."/>
            <person name="Nakamura H."/>
            <person name="Ohtoshi R."/>
            <person name="Moran D.A.P."/>
            <person name="Shinohara A."/>
            <person name="Yoshida Y."/>
            <person name="Fujiwara M."/>
            <person name="Mori M."/>
            <person name="Tomita M."/>
            <person name="Arakawa K."/>
        </authorList>
    </citation>
    <scope>NUCLEOTIDE SEQUENCE [LARGE SCALE GENOMIC DNA]</scope>
</reference>
<accession>A0A4Y2B670</accession>
<dbReference type="EMBL" id="BGPR01000050">
    <property type="protein sequence ID" value="GBL86815.1"/>
    <property type="molecule type" value="Genomic_DNA"/>
</dbReference>
<comment type="caution">
    <text evidence="1">The sequence shown here is derived from an EMBL/GenBank/DDBJ whole genome shotgun (WGS) entry which is preliminary data.</text>
</comment>
<protein>
    <submittedName>
        <fullName evidence="1">Uncharacterized protein</fullName>
    </submittedName>
</protein>
<evidence type="ECO:0000313" key="1">
    <source>
        <dbReference type="EMBL" id="GBL86815.1"/>
    </source>
</evidence>
<dbReference type="AlphaFoldDB" id="A0A4Y2B670"/>
<proteinExistence type="predicted"/>